<dbReference type="Pfam" id="PF22638">
    <property type="entry name" value="FlgK_D1"/>
    <property type="match status" value="1"/>
</dbReference>
<dbReference type="KEGG" id="err:DVR09_13595"/>
<evidence type="ECO:0000259" key="9">
    <source>
        <dbReference type="Pfam" id="PF22638"/>
    </source>
</evidence>
<dbReference type="GO" id="GO:0044780">
    <property type="term" value="P:bacterial-type flagellum assembly"/>
    <property type="evidence" value="ECO:0007669"/>
    <property type="project" value="InterPro"/>
</dbReference>
<dbReference type="OrthoDB" id="7181295at2"/>
<dbReference type="GO" id="GO:0009424">
    <property type="term" value="C:bacterial-type flagellum hook"/>
    <property type="evidence" value="ECO:0007669"/>
    <property type="project" value="InterPro"/>
</dbReference>
<dbReference type="GO" id="GO:0005198">
    <property type="term" value="F:structural molecule activity"/>
    <property type="evidence" value="ECO:0007669"/>
    <property type="project" value="InterPro"/>
</dbReference>
<dbReference type="InterPro" id="IPR002371">
    <property type="entry name" value="FlgK"/>
</dbReference>
<dbReference type="Pfam" id="PF06429">
    <property type="entry name" value="Flg_bbr_C"/>
    <property type="match status" value="1"/>
</dbReference>
<dbReference type="AlphaFoldDB" id="A0A345YH09"/>
<sequence>MASDLLSIAASGARAARGALDVTAQNIANASSDGYVRRSLRIEEVSASGGAGRIGDISLSGARIAEIRRNADSFLQGEVRRTSGDLQRANVELSGLRNIESAVEQSGVFSSAVELEAALQQLASDPVDPSRRAAVIAEASTLADKFNIAASSFDAVGDGLRFEADAQVSDANVVGAELARVNLRLTRAGSGSSDRAALLDQRDQMLERLAGFSSLTTSFASDGTVAVSLGSNPPRSFVQGGTAGTLTSSVAADGTLSFAVDGQAMQPGSGSLAGASLALTELASTRGRLDTIAAGLADAVNNAQMAGVDLDGAQGQPIFAGTTAGTLRVVMTEGGGIATAPAGAGAGSRDDANLDALRQSLAGLDPAQKLSGLLFDVSSKVAGRDVTQGALETIASSARVSLEAQSGVDLDQEAANLIRFQQAFQASGRAMQTASEIFDTLLGIGR</sequence>
<evidence type="ECO:0000256" key="4">
    <source>
        <dbReference type="ARBA" id="ARBA00016244"/>
    </source>
</evidence>
<keyword evidence="10" id="KW-0282">Flagellum</keyword>
<dbReference type="RefSeq" id="WP_115417473.1">
    <property type="nucleotide sequence ID" value="NZ_CP031357.1"/>
</dbReference>
<proteinExistence type="inferred from homology"/>
<comment type="similarity">
    <text evidence="3">Belongs to the flagella basal body rod proteins family.</text>
</comment>
<feature type="domain" description="Flagellar basal-body/hook protein C-terminal" evidence="8">
    <location>
        <begin position="405"/>
        <end position="443"/>
    </location>
</feature>
<evidence type="ECO:0000256" key="6">
    <source>
        <dbReference type="ARBA" id="ARBA00023143"/>
    </source>
</evidence>
<accession>A0A345YH09</accession>
<dbReference type="SUPFAM" id="SSF64518">
    <property type="entry name" value="Phase 1 flagellin"/>
    <property type="match status" value="1"/>
</dbReference>
<comment type="subcellular location">
    <subcellularLocation>
        <location evidence="1">Bacterial flagellum basal body</location>
    </subcellularLocation>
    <subcellularLocation>
        <location evidence="2">Secreted</location>
    </subcellularLocation>
</comment>
<keyword evidence="10" id="KW-0969">Cilium</keyword>
<keyword evidence="10" id="KW-0966">Cell projection</keyword>
<feature type="domain" description="Flagellar hook-associated protein FlgK helical" evidence="9">
    <location>
        <begin position="101"/>
        <end position="319"/>
    </location>
</feature>
<dbReference type="InterPro" id="IPR010930">
    <property type="entry name" value="Flg_bb/hook_C_dom"/>
</dbReference>
<dbReference type="GO" id="GO:0005576">
    <property type="term" value="C:extracellular region"/>
    <property type="evidence" value="ECO:0007669"/>
    <property type="project" value="UniProtKB-SubCell"/>
</dbReference>
<dbReference type="PANTHER" id="PTHR30033:SF1">
    <property type="entry name" value="FLAGELLAR HOOK-ASSOCIATED PROTEIN 1"/>
    <property type="match status" value="1"/>
</dbReference>
<evidence type="ECO:0000256" key="5">
    <source>
        <dbReference type="ARBA" id="ARBA00022525"/>
    </source>
</evidence>
<keyword evidence="6" id="KW-0975">Bacterial flagellum</keyword>
<dbReference type="InterPro" id="IPR053927">
    <property type="entry name" value="FlgK_helical"/>
</dbReference>
<dbReference type="InterPro" id="IPR001444">
    <property type="entry name" value="Flag_bb_rod_N"/>
</dbReference>
<evidence type="ECO:0000259" key="7">
    <source>
        <dbReference type="Pfam" id="PF00460"/>
    </source>
</evidence>
<organism evidence="10 11">
    <name type="scientific">Erythrobacter aureus</name>
    <dbReference type="NCBI Taxonomy" id="2182384"/>
    <lineage>
        <taxon>Bacteria</taxon>
        <taxon>Pseudomonadati</taxon>
        <taxon>Pseudomonadota</taxon>
        <taxon>Alphaproteobacteria</taxon>
        <taxon>Sphingomonadales</taxon>
        <taxon>Erythrobacteraceae</taxon>
        <taxon>Erythrobacter/Porphyrobacter group</taxon>
        <taxon>Erythrobacter</taxon>
    </lineage>
</organism>
<keyword evidence="5" id="KW-0964">Secreted</keyword>
<evidence type="ECO:0000256" key="3">
    <source>
        <dbReference type="ARBA" id="ARBA00009677"/>
    </source>
</evidence>
<dbReference type="Pfam" id="PF00460">
    <property type="entry name" value="Flg_bb_rod"/>
    <property type="match status" value="1"/>
</dbReference>
<reference evidence="11" key="1">
    <citation type="submission" date="2018-07" db="EMBL/GenBank/DDBJ databases">
        <title>Genome sequence of Erythrobacter strain YH-07, an antagonistic bacterium isolated from Yellow Sea.</title>
        <authorList>
            <person name="Tang T."/>
            <person name="Liu Q."/>
            <person name="Sun X."/>
        </authorList>
    </citation>
    <scope>NUCLEOTIDE SEQUENCE [LARGE SCALE GENOMIC DNA]</scope>
    <source>
        <strain evidence="11">YH-07</strain>
    </source>
</reference>
<protein>
    <recommendedName>
        <fullName evidence="4">Flagellar hook-associated protein 1</fullName>
    </recommendedName>
</protein>
<gene>
    <name evidence="10" type="primary">flgK</name>
    <name evidence="10" type="ORF">DVR09_13595</name>
</gene>
<dbReference type="Proteomes" id="UP000254508">
    <property type="component" value="Chromosome"/>
</dbReference>
<evidence type="ECO:0000256" key="1">
    <source>
        <dbReference type="ARBA" id="ARBA00004117"/>
    </source>
</evidence>
<evidence type="ECO:0000259" key="8">
    <source>
        <dbReference type="Pfam" id="PF06429"/>
    </source>
</evidence>
<keyword evidence="11" id="KW-1185">Reference proteome</keyword>
<dbReference type="NCBIfam" id="TIGR02492">
    <property type="entry name" value="flgK_ends"/>
    <property type="match status" value="1"/>
</dbReference>
<name>A0A345YH09_9SPHN</name>
<evidence type="ECO:0000256" key="2">
    <source>
        <dbReference type="ARBA" id="ARBA00004613"/>
    </source>
</evidence>
<evidence type="ECO:0000313" key="11">
    <source>
        <dbReference type="Proteomes" id="UP000254508"/>
    </source>
</evidence>
<feature type="domain" description="Flagellar basal body rod protein N-terminal" evidence="7">
    <location>
        <begin position="7"/>
        <end position="35"/>
    </location>
</feature>
<dbReference type="PANTHER" id="PTHR30033">
    <property type="entry name" value="FLAGELLAR HOOK-ASSOCIATED PROTEIN 1"/>
    <property type="match status" value="1"/>
</dbReference>
<dbReference type="GO" id="GO:0009425">
    <property type="term" value="C:bacterial-type flagellum basal body"/>
    <property type="evidence" value="ECO:0007669"/>
    <property type="project" value="UniProtKB-SubCell"/>
</dbReference>
<dbReference type="EMBL" id="CP031357">
    <property type="protein sequence ID" value="AXK43211.1"/>
    <property type="molecule type" value="Genomic_DNA"/>
</dbReference>
<evidence type="ECO:0000313" key="10">
    <source>
        <dbReference type="EMBL" id="AXK43211.1"/>
    </source>
</evidence>